<reference evidence="1 2" key="1">
    <citation type="journal article" date="2014" name="Am. J. Bot.">
        <title>Genome assembly and annotation for red clover (Trifolium pratense; Fabaceae).</title>
        <authorList>
            <person name="Istvanek J."/>
            <person name="Jaros M."/>
            <person name="Krenek A."/>
            <person name="Repkova J."/>
        </authorList>
    </citation>
    <scope>NUCLEOTIDE SEQUENCE [LARGE SCALE GENOMIC DNA]</scope>
    <source>
        <strain evidence="2">cv. Tatra</strain>
        <tissue evidence="1">Young leaves</tissue>
    </source>
</reference>
<reference evidence="1 2" key="2">
    <citation type="journal article" date="2017" name="Front. Plant Sci.">
        <title>Gene Classification and Mining of Molecular Markers Useful in Red Clover (Trifolium pratense) Breeding.</title>
        <authorList>
            <person name="Istvanek J."/>
            <person name="Dluhosova J."/>
            <person name="Dluhos P."/>
            <person name="Patkova L."/>
            <person name="Nedelnik J."/>
            <person name="Repkova J."/>
        </authorList>
    </citation>
    <scope>NUCLEOTIDE SEQUENCE [LARGE SCALE GENOMIC DNA]</scope>
    <source>
        <strain evidence="2">cv. Tatra</strain>
        <tissue evidence="1">Young leaves</tissue>
    </source>
</reference>
<proteinExistence type="predicted"/>
<gene>
    <name evidence="1" type="ORF">L195_g046053</name>
</gene>
<protein>
    <submittedName>
        <fullName evidence="1">Uncharacterized protein</fullName>
    </submittedName>
</protein>
<dbReference type="Proteomes" id="UP000236291">
    <property type="component" value="Unassembled WGS sequence"/>
</dbReference>
<dbReference type="AlphaFoldDB" id="A0A2K3MGJ6"/>
<comment type="caution">
    <text evidence="1">The sequence shown here is derived from an EMBL/GenBank/DDBJ whole genome shotgun (WGS) entry which is preliminary data.</text>
</comment>
<evidence type="ECO:0000313" key="1">
    <source>
        <dbReference type="EMBL" id="PNX89930.1"/>
    </source>
</evidence>
<sequence>MTTTIEMVLCWRATVNMRTYLAKKVDSQWERAAVTTQWETEGLSGGKENVMMLGFEIF</sequence>
<accession>A0A2K3MGJ6</accession>
<organism evidence="1 2">
    <name type="scientific">Trifolium pratense</name>
    <name type="common">Red clover</name>
    <dbReference type="NCBI Taxonomy" id="57577"/>
    <lineage>
        <taxon>Eukaryota</taxon>
        <taxon>Viridiplantae</taxon>
        <taxon>Streptophyta</taxon>
        <taxon>Embryophyta</taxon>
        <taxon>Tracheophyta</taxon>
        <taxon>Spermatophyta</taxon>
        <taxon>Magnoliopsida</taxon>
        <taxon>eudicotyledons</taxon>
        <taxon>Gunneridae</taxon>
        <taxon>Pentapetalae</taxon>
        <taxon>rosids</taxon>
        <taxon>fabids</taxon>
        <taxon>Fabales</taxon>
        <taxon>Fabaceae</taxon>
        <taxon>Papilionoideae</taxon>
        <taxon>50 kb inversion clade</taxon>
        <taxon>NPAAA clade</taxon>
        <taxon>Hologalegina</taxon>
        <taxon>IRL clade</taxon>
        <taxon>Trifolieae</taxon>
        <taxon>Trifolium</taxon>
    </lineage>
</organism>
<dbReference type="EMBL" id="ASHM01061316">
    <property type="protein sequence ID" value="PNX89930.1"/>
    <property type="molecule type" value="Genomic_DNA"/>
</dbReference>
<evidence type="ECO:0000313" key="2">
    <source>
        <dbReference type="Proteomes" id="UP000236291"/>
    </source>
</evidence>
<name>A0A2K3MGJ6_TRIPR</name>